<dbReference type="InterPro" id="IPR029058">
    <property type="entry name" value="AB_hydrolase_fold"/>
</dbReference>
<protein>
    <submittedName>
        <fullName evidence="4">Alpha/beta fold hydrolase</fullName>
    </submittedName>
</protein>
<evidence type="ECO:0000313" key="5">
    <source>
        <dbReference type="Proteomes" id="UP000749040"/>
    </source>
</evidence>
<dbReference type="Gene3D" id="3.10.180.10">
    <property type="entry name" value="2,3-Dihydroxybiphenyl 1,2-Dioxygenase, domain 1"/>
    <property type="match status" value="1"/>
</dbReference>
<dbReference type="Gene3D" id="3.40.50.1820">
    <property type="entry name" value="alpha/beta hydrolase"/>
    <property type="match status" value="1"/>
</dbReference>
<name>A0ABS2TXF0_9ACTN</name>
<dbReference type="PANTHER" id="PTHR43329">
    <property type="entry name" value="EPOXIDE HYDROLASE"/>
    <property type="match status" value="1"/>
</dbReference>
<dbReference type="Pfam" id="PF00561">
    <property type="entry name" value="Abhydrolase_1"/>
    <property type="match status" value="1"/>
</dbReference>
<feature type="region of interest" description="Disordered" evidence="2">
    <location>
        <begin position="1"/>
        <end position="23"/>
    </location>
</feature>
<dbReference type="InterPro" id="IPR000639">
    <property type="entry name" value="Epox_hydrolase-like"/>
</dbReference>
<dbReference type="Pfam" id="PF00903">
    <property type="entry name" value="Glyoxalase"/>
    <property type="match status" value="1"/>
</dbReference>
<comment type="caution">
    <text evidence="4">The sequence shown here is derived from an EMBL/GenBank/DDBJ whole genome shotgun (WGS) entry which is preliminary data.</text>
</comment>
<dbReference type="InterPro" id="IPR004360">
    <property type="entry name" value="Glyas_Fos-R_dOase_dom"/>
</dbReference>
<reference evidence="4 5" key="1">
    <citation type="submission" date="2021-01" db="EMBL/GenBank/DDBJ databases">
        <title>Streptomyces acididurans sp. nov., isolated from a peat swamp forest soil.</title>
        <authorList>
            <person name="Chantavorakit T."/>
            <person name="Duangmal K."/>
        </authorList>
    </citation>
    <scope>NUCLEOTIDE SEQUENCE [LARGE SCALE GENOMIC DNA]</scope>
    <source>
        <strain evidence="4 5">KK5PA1</strain>
    </source>
</reference>
<evidence type="ECO:0000256" key="1">
    <source>
        <dbReference type="ARBA" id="ARBA00022801"/>
    </source>
</evidence>
<sequence length="516" mass="55571">MSTSTTRPPIPEGPGSASRAPGLPAGFTDTFTSRYMDTGKVRLHAVVGGDGPPLLLLAGWPQTWYAWRLVMPELARDFRVVAVDPRGVGLSDKPEDGYDTGTLAGDMAALMTALGHDRFAMVGHDVGMWTAYALAADHPDRIERLAVAEAAIPGLSPSPPLLGSHEANTRLWHFGFNRLGELNEQLVRGRERLYFGGQFESKAAQKLPEEVVRYYIDTLASDPDALHASFAFYRALDTTIAQNEQRKKRPLGMPVLAIAGEANSGDLVADTMRLGAVDVQSVIIPGCGHYPAEEAPDAMLDALTRFLAPYRDGAPCDRVPAQHTPAQPGAGQGNASAAQPAGAGSFTAPASRIAPLPINHIGMRVKDIDTAINWYQAVLGFELIDGPIEYFPTSRQAARINGIYGPAWTRIRQAHLATGNGVGLELFEFSGAPEDWATPWRPGTVPPPGLYHFCVTAHCIDELADRISAAGGRRNTPIAEPVPAMSMTYSEDLFGHALEINSRSYEQSHPSRVARP</sequence>
<keyword evidence="1 4" id="KW-0378">Hydrolase</keyword>
<evidence type="ECO:0000256" key="2">
    <source>
        <dbReference type="SAM" id="MobiDB-lite"/>
    </source>
</evidence>
<evidence type="ECO:0000313" key="4">
    <source>
        <dbReference type="EMBL" id="MBM9506633.1"/>
    </source>
</evidence>
<accession>A0ABS2TXF0</accession>
<dbReference type="EMBL" id="JADKYB010000009">
    <property type="protein sequence ID" value="MBM9506633.1"/>
    <property type="molecule type" value="Genomic_DNA"/>
</dbReference>
<keyword evidence="5" id="KW-1185">Reference proteome</keyword>
<gene>
    <name evidence="4" type="ORF">ITX44_19145</name>
</gene>
<dbReference type="Proteomes" id="UP000749040">
    <property type="component" value="Unassembled WGS sequence"/>
</dbReference>
<dbReference type="PRINTS" id="PR00412">
    <property type="entry name" value="EPOXHYDRLASE"/>
</dbReference>
<dbReference type="GO" id="GO:0016787">
    <property type="term" value="F:hydrolase activity"/>
    <property type="evidence" value="ECO:0007669"/>
    <property type="project" value="UniProtKB-KW"/>
</dbReference>
<dbReference type="InterPro" id="IPR000073">
    <property type="entry name" value="AB_hydrolase_1"/>
</dbReference>
<feature type="domain" description="VOC" evidence="3">
    <location>
        <begin position="357"/>
        <end position="503"/>
    </location>
</feature>
<proteinExistence type="predicted"/>
<dbReference type="PRINTS" id="PR00111">
    <property type="entry name" value="ABHYDROLASE"/>
</dbReference>
<dbReference type="SUPFAM" id="SSF54593">
    <property type="entry name" value="Glyoxalase/Bleomycin resistance protein/Dihydroxybiphenyl dioxygenase"/>
    <property type="match status" value="1"/>
</dbReference>
<feature type="region of interest" description="Disordered" evidence="2">
    <location>
        <begin position="317"/>
        <end position="344"/>
    </location>
</feature>
<dbReference type="PROSITE" id="PS51819">
    <property type="entry name" value="VOC"/>
    <property type="match status" value="1"/>
</dbReference>
<dbReference type="SUPFAM" id="SSF53474">
    <property type="entry name" value="alpha/beta-Hydrolases"/>
    <property type="match status" value="1"/>
</dbReference>
<organism evidence="4 5">
    <name type="scientific">Actinacidiphila acididurans</name>
    <dbReference type="NCBI Taxonomy" id="2784346"/>
    <lineage>
        <taxon>Bacteria</taxon>
        <taxon>Bacillati</taxon>
        <taxon>Actinomycetota</taxon>
        <taxon>Actinomycetes</taxon>
        <taxon>Kitasatosporales</taxon>
        <taxon>Streptomycetaceae</taxon>
        <taxon>Actinacidiphila</taxon>
    </lineage>
</organism>
<evidence type="ECO:0000259" key="3">
    <source>
        <dbReference type="PROSITE" id="PS51819"/>
    </source>
</evidence>
<dbReference type="InterPro" id="IPR029068">
    <property type="entry name" value="Glyas_Bleomycin-R_OHBP_Dase"/>
</dbReference>
<dbReference type="InterPro" id="IPR037523">
    <property type="entry name" value="VOC_core"/>
</dbReference>